<evidence type="ECO:0000313" key="3">
    <source>
        <dbReference type="Proteomes" id="UP001242045"/>
    </source>
</evidence>
<reference evidence="2" key="1">
    <citation type="submission" date="2023-07" db="EMBL/GenBank/DDBJ databases">
        <title>Sorghum-associated microbial communities from plants grown in Nebraska, USA.</title>
        <authorList>
            <person name="Schachtman D."/>
        </authorList>
    </citation>
    <scope>NUCLEOTIDE SEQUENCE</scope>
    <source>
        <strain evidence="2">DS3754</strain>
    </source>
</reference>
<feature type="transmembrane region" description="Helical" evidence="1">
    <location>
        <begin position="88"/>
        <end position="107"/>
    </location>
</feature>
<evidence type="ECO:0000256" key="1">
    <source>
        <dbReference type="SAM" id="Phobius"/>
    </source>
</evidence>
<proteinExistence type="predicted"/>
<dbReference type="InterPro" id="IPR013901">
    <property type="entry name" value="Anthrone_oxy"/>
</dbReference>
<dbReference type="Pfam" id="PF08592">
    <property type="entry name" value="Anthrone_oxy"/>
    <property type="match status" value="1"/>
</dbReference>
<dbReference type="AlphaFoldDB" id="A0AAW8DA05"/>
<name>A0AAW8DA05_9BURK</name>
<keyword evidence="1" id="KW-0812">Transmembrane</keyword>
<dbReference type="Proteomes" id="UP001242045">
    <property type="component" value="Unassembled WGS sequence"/>
</dbReference>
<gene>
    <name evidence="2" type="ORF">J2W31_005345</name>
</gene>
<protein>
    <submittedName>
        <fullName evidence="2">Membrane protein</fullName>
    </submittedName>
</protein>
<evidence type="ECO:0000313" key="2">
    <source>
        <dbReference type="EMBL" id="MDP9896210.1"/>
    </source>
</evidence>
<keyword evidence="1" id="KW-0472">Membrane</keyword>
<dbReference type="RefSeq" id="WP_306879534.1">
    <property type="nucleotide sequence ID" value="NZ_JAUSRD010000016.1"/>
</dbReference>
<dbReference type="EMBL" id="JAUSRD010000016">
    <property type="protein sequence ID" value="MDP9896210.1"/>
    <property type="molecule type" value="Genomic_DNA"/>
</dbReference>
<sequence length="162" mass="17053">MTGKTATVLILVSAFSSAMVAGIFYAFSSFVMPALARIQDSEGIHAMNSINVTVITPSFMLLFMGSAVLGVVLGGWSLFSISQLDSQLVLLASLLYVVGCFGVTMVLNVPLNNQLAATSPTGGHVFWQTYLKTWTLWNSVRTAASALAAIAFIAAALKRAAA</sequence>
<comment type="caution">
    <text evidence="2">The sequence shown here is derived from an EMBL/GenBank/DDBJ whole genome shotgun (WGS) entry which is preliminary data.</text>
</comment>
<feature type="transmembrane region" description="Helical" evidence="1">
    <location>
        <begin position="136"/>
        <end position="157"/>
    </location>
</feature>
<feature type="transmembrane region" description="Helical" evidence="1">
    <location>
        <begin position="60"/>
        <end position="81"/>
    </location>
</feature>
<keyword evidence="1" id="KW-1133">Transmembrane helix</keyword>
<organism evidence="2 3">
    <name type="scientific">Variovorax boronicumulans</name>
    <dbReference type="NCBI Taxonomy" id="436515"/>
    <lineage>
        <taxon>Bacteria</taxon>
        <taxon>Pseudomonadati</taxon>
        <taxon>Pseudomonadota</taxon>
        <taxon>Betaproteobacteria</taxon>
        <taxon>Burkholderiales</taxon>
        <taxon>Comamonadaceae</taxon>
        <taxon>Variovorax</taxon>
    </lineage>
</organism>
<accession>A0AAW8DA05</accession>